<dbReference type="Gene3D" id="3.90.70.10">
    <property type="entry name" value="Cysteine proteinases"/>
    <property type="match status" value="1"/>
</dbReference>
<dbReference type="SUPFAM" id="SSF54001">
    <property type="entry name" value="Cysteine proteinases"/>
    <property type="match status" value="1"/>
</dbReference>
<reference evidence="2" key="2">
    <citation type="submission" date="2021-12" db="EMBL/GenBank/DDBJ databases">
        <title>Resequencing data analysis of finger millet.</title>
        <authorList>
            <person name="Hatakeyama M."/>
            <person name="Aluri S."/>
            <person name="Balachadran M.T."/>
            <person name="Sivarajan S.R."/>
            <person name="Poveda L."/>
            <person name="Shimizu-Inatsugi R."/>
            <person name="Schlapbach R."/>
            <person name="Sreeman S.M."/>
            <person name="Shimizu K.K."/>
        </authorList>
    </citation>
    <scope>NUCLEOTIDE SEQUENCE</scope>
</reference>
<accession>A0AAV5F4I1</accession>
<dbReference type="EMBL" id="BQKI01000081">
    <property type="protein sequence ID" value="GJN29741.1"/>
    <property type="molecule type" value="Genomic_DNA"/>
</dbReference>
<dbReference type="AlphaFoldDB" id="A0AAV5F4I1"/>
<dbReference type="InterPro" id="IPR000668">
    <property type="entry name" value="Peptidase_C1A_C"/>
</dbReference>
<evidence type="ECO:0000259" key="1">
    <source>
        <dbReference type="Pfam" id="PF00112"/>
    </source>
</evidence>
<feature type="domain" description="Peptidase C1A papain C-terminal" evidence="1">
    <location>
        <begin position="399"/>
        <end position="442"/>
    </location>
</feature>
<evidence type="ECO:0000313" key="3">
    <source>
        <dbReference type="EMBL" id="GJN29804.1"/>
    </source>
</evidence>
<dbReference type="EMBL" id="BQKI01000081">
    <property type="protein sequence ID" value="GJN29804.1"/>
    <property type="molecule type" value="Genomic_DNA"/>
</dbReference>
<organism evidence="2 4">
    <name type="scientific">Eleusine coracana subsp. coracana</name>
    <dbReference type="NCBI Taxonomy" id="191504"/>
    <lineage>
        <taxon>Eukaryota</taxon>
        <taxon>Viridiplantae</taxon>
        <taxon>Streptophyta</taxon>
        <taxon>Embryophyta</taxon>
        <taxon>Tracheophyta</taxon>
        <taxon>Spermatophyta</taxon>
        <taxon>Magnoliopsida</taxon>
        <taxon>Liliopsida</taxon>
        <taxon>Poales</taxon>
        <taxon>Poaceae</taxon>
        <taxon>PACMAD clade</taxon>
        <taxon>Chloridoideae</taxon>
        <taxon>Cynodonteae</taxon>
        <taxon>Eleusininae</taxon>
        <taxon>Eleusine</taxon>
    </lineage>
</organism>
<protein>
    <recommendedName>
        <fullName evidence="1">Peptidase C1A papain C-terminal domain-containing protein</fullName>
    </recommendedName>
</protein>
<dbReference type="GO" id="GO:0008234">
    <property type="term" value="F:cysteine-type peptidase activity"/>
    <property type="evidence" value="ECO:0007669"/>
    <property type="project" value="InterPro"/>
</dbReference>
<gene>
    <name evidence="2" type="primary">gb17992</name>
    <name evidence="3" type="synonym">gb18059</name>
    <name evidence="2" type="ORF">PR202_gb17992</name>
    <name evidence="3" type="ORF">PR202_gb18059</name>
</gene>
<comment type="caution">
    <text evidence="2">The sequence shown here is derived from an EMBL/GenBank/DDBJ whole genome shotgun (WGS) entry which is preliminary data.</text>
</comment>
<reference evidence="2" key="1">
    <citation type="journal article" date="2018" name="DNA Res.">
        <title>Multiple hybrid de novo genome assembly of finger millet, an orphan allotetraploid crop.</title>
        <authorList>
            <person name="Hatakeyama M."/>
            <person name="Aluri S."/>
            <person name="Balachadran M.T."/>
            <person name="Sivarajan S.R."/>
            <person name="Patrignani A."/>
            <person name="Gruter S."/>
            <person name="Poveda L."/>
            <person name="Shimizu-Inatsugi R."/>
            <person name="Baeten J."/>
            <person name="Francoijs K.J."/>
            <person name="Nataraja K.N."/>
            <person name="Reddy Y.A.N."/>
            <person name="Phadnis S."/>
            <person name="Ravikumar R.L."/>
            <person name="Schlapbach R."/>
            <person name="Sreeman S.M."/>
            <person name="Shimizu K.K."/>
        </authorList>
    </citation>
    <scope>NUCLEOTIDE SEQUENCE</scope>
</reference>
<dbReference type="InterPro" id="IPR038765">
    <property type="entry name" value="Papain-like_cys_pep_sf"/>
</dbReference>
<sequence length="456" mass="50916">MATSEDSKVTNSSSSSDPSITIGLVVGSSRSGRYAVKNAAKKFVVSCGTRLMLIHVRQKGTPVLIRMGSDVPIRQLRDDISCAYEKEVECRPLLLIYKNICYQKMISGLHSDDKSSGSGKLKSLQSIIVNKLVGFVAFISSQIPNLKILSEKLAFGVSDSALTLLEPDILSSQEFVITISMEELIIVNLWMDLGGSFCVYHVLAGLFQSVDEVEYAINCNVDELQHQMRWTADFEFSWIETLLHGHPIMPSHVRDQGSRPACVFNALTAAGEIEKKKLAALNKPSQGCNILFLTDSLIEDYEFIAGPLGSKGEKYRTRRRPEALCLFKKQGVLASEDGAPPTRLKIDSFKWKPKLKFEQMCNIIDSGKPIVGSVPLDSKFGSLKPDEIYDFDSTRARRTASNDIMRHTVVFVGYGWRNKRPYLVFLNSYGSRFSSKGYGRVYVEWVRNLNTISFEG</sequence>
<keyword evidence="4" id="KW-1185">Reference proteome</keyword>
<evidence type="ECO:0000313" key="4">
    <source>
        <dbReference type="Proteomes" id="UP001054889"/>
    </source>
</evidence>
<dbReference type="Proteomes" id="UP001054889">
    <property type="component" value="Unassembled WGS sequence"/>
</dbReference>
<evidence type="ECO:0000313" key="2">
    <source>
        <dbReference type="EMBL" id="GJN29741.1"/>
    </source>
</evidence>
<proteinExistence type="predicted"/>
<dbReference type="GO" id="GO:0006508">
    <property type="term" value="P:proteolysis"/>
    <property type="evidence" value="ECO:0007669"/>
    <property type="project" value="InterPro"/>
</dbReference>
<dbReference type="Pfam" id="PF00112">
    <property type="entry name" value="Peptidase_C1"/>
    <property type="match status" value="1"/>
</dbReference>
<name>A0AAV5F4I1_ELECO</name>